<comment type="caution">
    <text evidence="1">The sequence shown here is derived from an EMBL/GenBank/DDBJ whole genome shotgun (WGS) entry which is preliminary data.</text>
</comment>
<evidence type="ECO:0000313" key="2">
    <source>
        <dbReference type="Proteomes" id="UP000887116"/>
    </source>
</evidence>
<dbReference type="AlphaFoldDB" id="A0A8X6FZ69"/>
<sequence length="79" mass="8984">MATDRWSLNQLPQESNFNSISMTISSPRTGSISKCVAYRSRDLSAKGKFLKANLWTTVGVSIGRKRHPFSVENLKHWMQ</sequence>
<dbReference type="Proteomes" id="UP000887116">
    <property type="component" value="Unassembled WGS sequence"/>
</dbReference>
<dbReference type="EMBL" id="BMAO01024093">
    <property type="protein sequence ID" value="GFQ92935.1"/>
    <property type="molecule type" value="Genomic_DNA"/>
</dbReference>
<evidence type="ECO:0000313" key="1">
    <source>
        <dbReference type="EMBL" id="GFQ92935.1"/>
    </source>
</evidence>
<proteinExistence type="predicted"/>
<organism evidence="1 2">
    <name type="scientific">Trichonephila clavata</name>
    <name type="common">Joro spider</name>
    <name type="synonym">Nephila clavata</name>
    <dbReference type="NCBI Taxonomy" id="2740835"/>
    <lineage>
        <taxon>Eukaryota</taxon>
        <taxon>Metazoa</taxon>
        <taxon>Ecdysozoa</taxon>
        <taxon>Arthropoda</taxon>
        <taxon>Chelicerata</taxon>
        <taxon>Arachnida</taxon>
        <taxon>Araneae</taxon>
        <taxon>Araneomorphae</taxon>
        <taxon>Entelegynae</taxon>
        <taxon>Araneoidea</taxon>
        <taxon>Nephilidae</taxon>
        <taxon>Trichonephila</taxon>
    </lineage>
</organism>
<keyword evidence="2" id="KW-1185">Reference proteome</keyword>
<gene>
    <name evidence="1" type="ORF">TNCT_557171</name>
</gene>
<protein>
    <submittedName>
        <fullName evidence="1">Uncharacterized protein</fullName>
    </submittedName>
</protein>
<reference evidence="1" key="1">
    <citation type="submission" date="2020-07" db="EMBL/GenBank/DDBJ databases">
        <title>Multicomponent nature underlies the extraordinary mechanical properties of spider dragline silk.</title>
        <authorList>
            <person name="Kono N."/>
            <person name="Nakamura H."/>
            <person name="Mori M."/>
            <person name="Yoshida Y."/>
            <person name="Ohtoshi R."/>
            <person name="Malay A.D."/>
            <person name="Moran D.A.P."/>
            <person name="Tomita M."/>
            <person name="Numata K."/>
            <person name="Arakawa K."/>
        </authorList>
    </citation>
    <scope>NUCLEOTIDE SEQUENCE</scope>
</reference>
<name>A0A8X6FZ69_TRICU</name>
<accession>A0A8X6FZ69</accession>